<keyword evidence="3" id="KW-1185">Reference proteome</keyword>
<dbReference type="EMBL" id="FUYB01000006">
    <property type="protein sequence ID" value="SKA77353.1"/>
    <property type="molecule type" value="Genomic_DNA"/>
</dbReference>
<evidence type="ECO:0000256" key="1">
    <source>
        <dbReference type="SAM" id="SignalP"/>
    </source>
</evidence>
<sequence length="244" mass="26917">MKLKSLLAYLALILGSQQATLAADLQPTADQTPSNLASSAASLTRATGVNPKIYGKTIGNWGHAWWEWAFNIPKANNPLFQNGAMDCSVGQKGKVWFLAGNFGETSSRSCTIPQGKALFFPIYNSVWWTPAPGTEIGCKDETDCRQAVNASILSMQTYTCRINGEACIWHYPIVRAQSENLPFKMNADSILVTEYEEIPVTRETSISDGYWVMLPPLPVGNHRIRFTAKATDFALDVTYKLSVQ</sequence>
<evidence type="ECO:0000313" key="2">
    <source>
        <dbReference type="EMBL" id="SKA77353.1"/>
    </source>
</evidence>
<evidence type="ECO:0000313" key="3">
    <source>
        <dbReference type="Proteomes" id="UP000190460"/>
    </source>
</evidence>
<accession>A0A1T4WJ47</accession>
<proteinExistence type="predicted"/>
<name>A0A1T4WJ47_9GAMM</name>
<feature type="chain" id="PRO_5010561766" evidence="1">
    <location>
        <begin position="23"/>
        <end position="244"/>
    </location>
</feature>
<reference evidence="2 3" key="1">
    <citation type="submission" date="2017-02" db="EMBL/GenBank/DDBJ databases">
        <authorList>
            <person name="Peterson S.W."/>
        </authorList>
    </citation>
    <scope>NUCLEOTIDE SEQUENCE [LARGE SCALE GENOMIC DNA]</scope>
    <source>
        <strain evidence="2 3">ATCC 49788</strain>
    </source>
</reference>
<dbReference type="OrthoDB" id="5511088at2"/>
<gene>
    <name evidence="2" type="ORF">SAMN02745130_01785</name>
</gene>
<dbReference type="STRING" id="92487.SAMN02745130_01785"/>
<protein>
    <submittedName>
        <fullName evidence="2">Uncharacterized protein</fullName>
    </submittedName>
</protein>
<dbReference type="Proteomes" id="UP000190460">
    <property type="component" value="Unassembled WGS sequence"/>
</dbReference>
<dbReference type="AlphaFoldDB" id="A0A1T4WJ47"/>
<feature type="signal peptide" evidence="1">
    <location>
        <begin position="1"/>
        <end position="22"/>
    </location>
</feature>
<dbReference type="RefSeq" id="WP_078922252.1">
    <property type="nucleotide sequence ID" value="NZ_FUYB01000006.1"/>
</dbReference>
<organism evidence="2 3">
    <name type="scientific">Thiothrix eikelboomii</name>
    <dbReference type="NCBI Taxonomy" id="92487"/>
    <lineage>
        <taxon>Bacteria</taxon>
        <taxon>Pseudomonadati</taxon>
        <taxon>Pseudomonadota</taxon>
        <taxon>Gammaproteobacteria</taxon>
        <taxon>Thiotrichales</taxon>
        <taxon>Thiotrichaceae</taxon>
        <taxon>Thiothrix</taxon>
    </lineage>
</organism>
<keyword evidence="1" id="KW-0732">Signal</keyword>